<sequence length="184" mass="20660">MANDDTLVNIFLGVRGSLARLVSSIAPPKEIEDIVQETYVRVCQAAKRGKIEQPRSFMLRTARNLALDYVKRAESRLTVSMDEELDLGIDVSHARDRTFEAVASNEEFAHFCEAVRQLPIQCRRAFVLKKVYGYSQREIARELNISESTVEKHIATGIKRCTLFMLQQRNNNSTAGASKAGGQP</sequence>
<evidence type="ECO:0000313" key="8">
    <source>
        <dbReference type="EMBL" id="QHQ40518.1"/>
    </source>
</evidence>
<dbReference type="InterPro" id="IPR036388">
    <property type="entry name" value="WH-like_DNA-bd_sf"/>
</dbReference>
<evidence type="ECO:0000256" key="4">
    <source>
        <dbReference type="ARBA" id="ARBA00023163"/>
    </source>
</evidence>
<dbReference type="AlphaFoldDB" id="A0A6P1TCM6"/>
<evidence type="ECO:0000259" key="6">
    <source>
        <dbReference type="Pfam" id="PF08281"/>
    </source>
</evidence>
<keyword evidence="9" id="KW-1185">Reference proteome</keyword>
<evidence type="ECO:0000256" key="2">
    <source>
        <dbReference type="ARBA" id="ARBA00023015"/>
    </source>
</evidence>
<keyword evidence="3" id="KW-0731">Sigma factor</keyword>
<feature type="domain" description="RNA polymerase sigma factor 70 region 4 type 2" evidence="6">
    <location>
        <begin position="113"/>
        <end position="161"/>
    </location>
</feature>
<dbReference type="InterPro" id="IPR039425">
    <property type="entry name" value="RNA_pol_sigma-70-like"/>
</dbReference>
<dbReference type="GO" id="GO:0016987">
    <property type="term" value="F:sigma factor activity"/>
    <property type="evidence" value="ECO:0007669"/>
    <property type="project" value="UniProtKB-KW"/>
</dbReference>
<dbReference type="InterPro" id="IPR013249">
    <property type="entry name" value="RNA_pol_sigma70_r4_t2"/>
</dbReference>
<reference evidence="8 9" key="1">
    <citation type="submission" date="2020-01" db="EMBL/GenBank/DDBJ databases">
        <title>The possibility of degradation of plastic by Microbulbifer hydrolyticus IRE-31.</title>
        <authorList>
            <person name="Liu L."/>
        </authorList>
    </citation>
    <scope>NUCLEOTIDE SEQUENCE [LARGE SCALE GENOMIC DNA]</scope>
    <source>
        <strain evidence="8 9">IRE-31</strain>
    </source>
</reference>
<dbReference type="RefSeq" id="WP_161859809.1">
    <property type="nucleotide sequence ID" value="NZ_CP047491.1"/>
</dbReference>
<dbReference type="GO" id="GO:0006352">
    <property type="term" value="P:DNA-templated transcription initiation"/>
    <property type="evidence" value="ECO:0007669"/>
    <property type="project" value="InterPro"/>
</dbReference>
<name>A0A6P1TCM6_9GAMM</name>
<dbReference type="NCBIfam" id="TIGR02937">
    <property type="entry name" value="sigma70-ECF"/>
    <property type="match status" value="1"/>
</dbReference>
<dbReference type="EMBL" id="CP047491">
    <property type="protein sequence ID" value="QHQ40518.1"/>
    <property type="molecule type" value="Genomic_DNA"/>
</dbReference>
<dbReference type="EMBL" id="JACHHR010000002">
    <property type="protein sequence ID" value="MBB5211898.1"/>
    <property type="molecule type" value="Genomic_DNA"/>
</dbReference>
<dbReference type="OrthoDB" id="6689546at2"/>
<keyword evidence="2" id="KW-0805">Transcription regulation</keyword>
<dbReference type="Proteomes" id="UP000563601">
    <property type="component" value="Unassembled WGS sequence"/>
</dbReference>
<dbReference type="SUPFAM" id="SSF88659">
    <property type="entry name" value="Sigma3 and sigma4 domains of RNA polymerase sigma factors"/>
    <property type="match status" value="1"/>
</dbReference>
<dbReference type="Pfam" id="PF08281">
    <property type="entry name" value="Sigma70_r4_2"/>
    <property type="match status" value="1"/>
</dbReference>
<dbReference type="Gene3D" id="1.10.1740.10">
    <property type="match status" value="1"/>
</dbReference>
<reference evidence="7 10" key="2">
    <citation type="submission" date="2020-08" db="EMBL/GenBank/DDBJ databases">
        <title>Genomic Encyclopedia of Type Strains, Phase IV (KMG-IV): sequencing the most valuable type-strain genomes for metagenomic binning, comparative biology and taxonomic classification.</title>
        <authorList>
            <person name="Goeker M."/>
        </authorList>
    </citation>
    <scope>NUCLEOTIDE SEQUENCE [LARGE SCALE GENOMIC DNA]</scope>
    <source>
        <strain evidence="7 10">DSM 11525</strain>
    </source>
</reference>
<dbReference type="Pfam" id="PF04542">
    <property type="entry name" value="Sigma70_r2"/>
    <property type="match status" value="1"/>
</dbReference>
<dbReference type="GO" id="GO:0003677">
    <property type="term" value="F:DNA binding"/>
    <property type="evidence" value="ECO:0007669"/>
    <property type="project" value="InterPro"/>
</dbReference>
<evidence type="ECO:0000256" key="3">
    <source>
        <dbReference type="ARBA" id="ARBA00023082"/>
    </source>
</evidence>
<dbReference type="PANTHER" id="PTHR43133:SF63">
    <property type="entry name" value="RNA POLYMERASE SIGMA FACTOR FECI-RELATED"/>
    <property type="match status" value="1"/>
</dbReference>
<dbReference type="InterPro" id="IPR014284">
    <property type="entry name" value="RNA_pol_sigma-70_dom"/>
</dbReference>
<dbReference type="InterPro" id="IPR007627">
    <property type="entry name" value="RNA_pol_sigma70_r2"/>
</dbReference>
<proteinExistence type="inferred from homology"/>
<keyword evidence="4" id="KW-0804">Transcription</keyword>
<dbReference type="Gene3D" id="1.10.10.10">
    <property type="entry name" value="Winged helix-like DNA-binding domain superfamily/Winged helix DNA-binding domain"/>
    <property type="match status" value="1"/>
</dbReference>
<dbReference type="SUPFAM" id="SSF88946">
    <property type="entry name" value="Sigma2 domain of RNA polymerase sigma factors"/>
    <property type="match status" value="1"/>
</dbReference>
<organism evidence="7 10">
    <name type="scientific">Microbulbifer hydrolyticus</name>
    <dbReference type="NCBI Taxonomy" id="48074"/>
    <lineage>
        <taxon>Bacteria</taxon>
        <taxon>Pseudomonadati</taxon>
        <taxon>Pseudomonadota</taxon>
        <taxon>Gammaproteobacteria</taxon>
        <taxon>Cellvibrionales</taxon>
        <taxon>Microbulbiferaceae</taxon>
        <taxon>Microbulbifer</taxon>
    </lineage>
</organism>
<comment type="similarity">
    <text evidence="1">Belongs to the sigma-70 factor family. ECF subfamily.</text>
</comment>
<accession>A0A6P1TCM6</accession>
<evidence type="ECO:0000256" key="1">
    <source>
        <dbReference type="ARBA" id="ARBA00010641"/>
    </source>
</evidence>
<evidence type="ECO:0000313" key="10">
    <source>
        <dbReference type="Proteomes" id="UP000563601"/>
    </source>
</evidence>
<dbReference type="PANTHER" id="PTHR43133">
    <property type="entry name" value="RNA POLYMERASE ECF-TYPE SIGMA FACTO"/>
    <property type="match status" value="1"/>
</dbReference>
<feature type="domain" description="RNA polymerase sigma-70 region 2" evidence="5">
    <location>
        <begin position="24"/>
        <end position="74"/>
    </location>
</feature>
<protein>
    <submittedName>
        <fullName evidence="7">RNA polymerase sigma-70 factor (ECF subfamily)</fullName>
    </submittedName>
    <submittedName>
        <fullName evidence="8">Sigma-70 family RNA polymerase sigma factor</fullName>
    </submittedName>
</protein>
<dbReference type="Proteomes" id="UP000464675">
    <property type="component" value="Chromosome"/>
</dbReference>
<dbReference type="InterPro" id="IPR013325">
    <property type="entry name" value="RNA_pol_sigma_r2"/>
</dbReference>
<dbReference type="InterPro" id="IPR013324">
    <property type="entry name" value="RNA_pol_sigma_r3/r4-like"/>
</dbReference>
<evidence type="ECO:0000259" key="5">
    <source>
        <dbReference type="Pfam" id="PF04542"/>
    </source>
</evidence>
<evidence type="ECO:0000313" key="7">
    <source>
        <dbReference type="EMBL" id="MBB5211898.1"/>
    </source>
</evidence>
<evidence type="ECO:0000313" key="9">
    <source>
        <dbReference type="Proteomes" id="UP000464675"/>
    </source>
</evidence>
<gene>
    <name evidence="8" type="ORF">GTQ55_17075</name>
    <name evidence="7" type="ORF">HNQ53_002116</name>
</gene>